<dbReference type="AlphaFoldDB" id="A0A6I2R4J9"/>
<evidence type="ECO:0000259" key="7">
    <source>
        <dbReference type="Pfam" id="PF08281"/>
    </source>
</evidence>
<evidence type="ECO:0000256" key="1">
    <source>
        <dbReference type="ARBA" id="ARBA00010641"/>
    </source>
</evidence>
<dbReference type="Gene3D" id="1.10.10.10">
    <property type="entry name" value="Winged helix-like DNA-binding domain superfamily/Winged helix DNA-binding domain"/>
    <property type="match status" value="1"/>
</dbReference>
<dbReference type="GO" id="GO:0003677">
    <property type="term" value="F:DNA binding"/>
    <property type="evidence" value="ECO:0007669"/>
    <property type="project" value="UniProtKB-KW"/>
</dbReference>
<dbReference type="SUPFAM" id="SSF88946">
    <property type="entry name" value="Sigma2 domain of RNA polymerase sigma factors"/>
    <property type="match status" value="1"/>
</dbReference>
<evidence type="ECO:0000256" key="4">
    <source>
        <dbReference type="ARBA" id="ARBA00023125"/>
    </source>
</evidence>
<feature type="domain" description="RNA polymerase sigma factor 70 region 4 type 2" evidence="7">
    <location>
        <begin position="135"/>
        <end position="187"/>
    </location>
</feature>
<evidence type="ECO:0000256" key="2">
    <source>
        <dbReference type="ARBA" id="ARBA00023015"/>
    </source>
</evidence>
<organism evidence="8 9">
    <name type="scientific">Flavonifractor plautii</name>
    <name type="common">Fusobacterium plautii</name>
    <dbReference type="NCBI Taxonomy" id="292800"/>
    <lineage>
        <taxon>Bacteria</taxon>
        <taxon>Bacillati</taxon>
        <taxon>Bacillota</taxon>
        <taxon>Clostridia</taxon>
        <taxon>Eubacteriales</taxon>
        <taxon>Oscillospiraceae</taxon>
        <taxon>Flavonifractor</taxon>
    </lineage>
</organism>
<dbReference type="GO" id="GO:0016987">
    <property type="term" value="F:sigma factor activity"/>
    <property type="evidence" value="ECO:0007669"/>
    <property type="project" value="UniProtKB-KW"/>
</dbReference>
<dbReference type="RefSeq" id="WP_108981845.1">
    <property type="nucleotide sequence ID" value="NZ_JAQLWY010000064.1"/>
</dbReference>
<feature type="domain" description="RNA polymerase sigma-70 region 2" evidence="6">
    <location>
        <begin position="32"/>
        <end position="94"/>
    </location>
</feature>
<dbReference type="InterPro" id="IPR013249">
    <property type="entry name" value="RNA_pol_sigma70_r4_t2"/>
</dbReference>
<dbReference type="Gene3D" id="1.10.1740.10">
    <property type="match status" value="1"/>
</dbReference>
<evidence type="ECO:0000256" key="3">
    <source>
        <dbReference type="ARBA" id="ARBA00023082"/>
    </source>
</evidence>
<gene>
    <name evidence="8" type="ORF">GKE97_10290</name>
</gene>
<dbReference type="InterPro" id="IPR014284">
    <property type="entry name" value="RNA_pol_sigma-70_dom"/>
</dbReference>
<evidence type="ECO:0000259" key="6">
    <source>
        <dbReference type="Pfam" id="PF04542"/>
    </source>
</evidence>
<dbReference type="InterPro" id="IPR007627">
    <property type="entry name" value="RNA_pol_sigma70_r2"/>
</dbReference>
<evidence type="ECO:0000256" key="5">
    <source>
        <dbReference type="ARBA" id="ARBA00023163"/>
    </source>
</evidence>
<dbReference type="EMBL" id="WKPR01000009">
    <property type="protein sequence ID" value="MSB19910.1"/>
    <property type="molecule type" value="Genomic_DNA"/>
</dbReference>
<reference evidence="8 9" key="1">
    <citation type="journal article" date="2019" name="Nat. Med.">
        <title>A library of human gut bacterial isolates paired with longitudinal multiomics data enables mechanistic microbiome research.</title>
        <authorList>
            <person name="Poyet M."/>
            <person name="Groussin M."/>
            <person name="Gibbons S.M."/>
            <person name="Avila-Pacheco J."/>
            <person name="Jiang X."/>
            <person name="Kearney S.M."/>
            <person name="Perrotta A.R."/>
            <person name="Berdy B."/>
            <person name="Zhao S."/>
            <person name="Lieberman T.D."/>
            <person name="Swanson P.K."/>
            <person name="Smith M."/>
            <person name="Roesemann S."/>
            <person name="Alexander J.E."/>
            <person name="Rich S.A."/>
            <person name="Livny J."/>
            <person name="Vlamakis H."/>
            <person name="Clish C."/>
            <person name="Bullock K."/>
            <person name="Deik A."/>
            <person name="Scott J."/>
            <person name="Pierce K.A."/>
            <person name="Xavier R.J."/>
            <person name="Alm E.J."/>
        </authorList>
    </citation>
    <scope>NUCLEOTIDE SEQUENCE [LARGE SCALE GENOMIC DNA]</scope>
    <source>
        <strain evidence="8 9">BIOML-A2</strain>
    </source>
</reference>
<name>A0A6I2R4J9_FLAPL</name>
<comment type="similarity">
    <text evidence="1">Belongs to the sigma-70 factor family. ECF subfamily.</text>
</comment>
<comment type="caution">
    <text evidence="8">The sequence shown here is derived from an EMBL/GenBank/DDBJ whole genome shotgun (WGS) entry which is preliminary data.</text>
</comment>
<accession>A0A6I2R4J9</accession>
<protein>
    <submittedName>
        <fullName evidence="8">Sigma-70 family RNA polymerase sigma factor</fullName>
    </submittedName>
</protein>
<dbReference type="InterPro" id="IPR013324">
    <property type="entry name" value="RNA_pol_sigma_r3/r4-like"/>
</dbReference>
<dbReference type="CDD" id="cd06171">
    <property type="entry name" value="Sigma70_r4"/>
    <property type="match status" value="1"/>
</dbReference>
<dbReference type="Pfam" id="PF08281">
    <property type="entry name" value="Sigma70_r4_2"/>
    <property type="match status" value="1"/>
</dbReference>
<evidence type="ECO:0000313" key="8">
    <source>
        <dbReference type="EMBL" id="MSB19910.1"/>
    </source>
</evidence>
<dbReference type="NCBIfam" id="TIGR02937">
    <property type="entry name" value="sigma70-ECF"/>
    <property type="match status" value="1"/>
</dbReference>
<dbReference type="InterPro" id="IPR013325">
    <property type="entry name" value="RNA_pol_sigma_r2"/>
</dbReference>
<dbReference type="Pfam" id="PF04542">
    <property type="entry name" value="Sigma70_r2"/>
    <property type="match status" value="1"/>
</dbReference>
<sequence length="210" mass="23664">MAVLVSTYTSTSDRNLAVKAAQGDQDAFEQIVLANQNKVYSLCLRLVNNRDDAADLAQEVFLKAWRSLPNFRGNSSLSTWLYRMATNLCIDHLRYCRTRQGLRGPSLDDEESTIPEPGDWSLDPHHKLEKTEISRAIERGLSALPEHYRQIITLREIAGLDYQELAAALDIDLGTVKSRLSRARLALRKILLADSNFSDQILSNYGKGKE</sequence>
<dbReference type="PANTHER" id="PTHR43133:SF8">
    <property type="entry name" value="RNA POLYMERASE SIGMA FACTOR HI_1459-RELATED"/>
    <property type="match status" value="1"/>
</dbReference>
<dbReference type="SUPFAM" id="SSF88659">
    <property type="entry name" value="Sigma3 and sigma4 domains of RNA polymerase sigma factors"/>
    <property type="match status" value="1"/>
</dbReference>
<keyword evidence="3" id="KW-0731">Sigma factor</keyword>
<proteinExistence type="inferred from homology"/>
<keyword evidence="4" id="KW-0238">DNA-binding</keyword>
<keyword evidence="5" id="KW-0804">Transcription</keyword>
<dbReference type="PANTHER" id="PTHR43133">
    <property type="entry name" value="RNA POLYMERASE ECF-TYPE SIGMA FACTO"/>
    <property type="match status" value="1"/>
</dbReference>
<dbReference type="GO" id="GO:0006352">
    <property type="term" value="P:DNA-templated transcription initiation"/>
    <property type="evidence" value="ECO:0007669"/>
    <property type="project" value="InterPro"/>
</dbReference>
<keyword evidence="2" id="KW-0805">Transcription regulation</keyword>
<evidence type="ECO:0000313" key="9">
    <source>
        <dbReference type="Proteomes" id="UP000434475"/>
    </source>
</evidence>
<dbReference type="Proteomes" id="UP000434475">
    <property type="component" value="Unassembled WGS sequence"/>
</dbReference>
<dbReference type="InterPro" id="IPR036388">
    <property type="entry name" value="WH-like_DNA-bd_sf"/>
</dbReference>
<dbReference type="InterPro" id="IPR039425">
    <property type="entry name" value="RNA_pol_sigma-70-like"/>
</dbReference>